<feature type="transmembrane region" description="Helical" evidence="11">
    <location>
        <begin position="35"/>
        <end position="56"/>
    </location>
</feature>
<reference evidence="12 13" key="1">
    <citation type="journal article" date="2019" name="Nat. Microbiol.">
        <title>Mediterranean grassland soil C-N compound turnover is dependent on rainfall and depth, and is mediated by genomically divergent microorganisms.</title>
        <authorList>
            <person name="Diamond S."/>
            <person name="Andeer P.F."/>
            <person name="Li Z."/>
            <person name="Crits-Christoph A."/>
            <person name="Burstein D."/>
            <person name="Anantharaman K."/>
            <person name="Lane K.R."/>
            <person name="Thomas B.C."/>
            <person name="Pan C."/>
            <person name="Northen T.R."/>
            <person name="Banfield J.F."/>
        </authorList>
    </citation>
    <scope>NUCLEOTIDE SEQUENCE [LARGE SCALE GENOMIC DNA]</scope>
    <source>
        <strain evidence="12">NP_8</strain>
    </source>
</reference>
<comment type="function">
    <text evidence="9">Part of the ABC transporter complex LsrABCD involved in autoinducer 2 (AI-2) import. Probably responsible for the translocation of the substrate across the membrane.</text>
</comment>
<evidence type="ECO:0000256" key="8">
    <source>
        <dbReference type="ARBA" id="ARBA00023136"/>
    </source>
</evidence>
<comment type="subunit">
    <text evidence="2">The complex is composed of two ATP-binding proteins (LsrA), two transmembrane proteins (LsrC and LsrD) and a solute-binding protein (LsrB).</text>
</comment>
<evidence type="ECO:0000256" key="4">
    <source>
        <dbReference type="ARBA" id="ARBA00022475"/>
    </source>
</evidence>
<dbReference type="PANTHER" id="PTHR32196:SF29">
    <property type="entry name" value="AUTOINDUCER 2 IMPORT SYSTEM PERMEASE PROTEIN LSRC"/>
    <property type="match status" value="1"/>
</dbReference>
<dbReference type="InterPro" id="IPR001851">
    <property type="entry name" value="ABC_transp_permease"/>
</dbReference>
<keyword evidence="4" id="KW-1003">Cell membrane</keyword>
<gene>
    <name evidence="12" type="ORF">E6H05_03695</name>
</gene>
<evidence type="ECO:0000256" key="9">
    <source>
        <dbReference type="ARBA" id="ARBA00025439"/>
    </source>
</evidence>
<protein>
    <recommendedName>
        <fullName evidence="10">Autoinducer 2 import system permease protein LsrC</fullName>
    </recommendedName>
</protein>
<keyword evidence="5" id="KW-0997">Cell inner membrane</keyword>
<keyword evidence="7 11" id="KW-1133">Transmembrane helix</keyword>
<dbReference type="Pfam" id="PF02653">
    <property type="entry name" value="BPD_transp_2"/>
    <property type="match status" value="1"/>
</dbReference>
<feature type="transmembrane region" description="Helical" evidence="11">
    <location>
        <begin position="261"/>
        <end position="282"/>
    </location>
</feature>
<comment type="caution">
    <text evidence="12">The sequence shown here is derived from an EMBL/GenBank/DDBJ whole genome shotgun (WGS) entry which is preliminary data.</text>
</comment>
<feature type="transmembrane region" description="Helical" evidence="11">
    <location>
        <begin position="154"/>
        <end position="176"/>
    </location>
</feature>
<proteinExistence type="predicted"/>
<evidence type="ECO:0000256" key="7">
    <source>
        <dbReference type="ARBA" id="ARBA00022989"/>
    </source>
</evidence>
<feature type="transmembrane region" description="Helical" evidence="11">
    <location>
        <begin position="63"/>
        <end position="80"/>
    </location>
</feature>
<comment type="subcellular location">
    <subcellularLocation>
        <location evidence="1">Cell membrane</location>
        <topology evidence="1">Multi-pass membrane protein</topology>
    </subcellularLocation>
</comment>
<dbReference type="GO" id="GO:0022857">
    <property type="term" value="F:transmembrane transporter activity"/>
    <property type="evidence" value="ECO:0007669"/>
    <property type="project" value="InterPro"/>
</dbReference>
<dbReference type="Proteomes" id="UP000318834">
    <property type="component" value="Unassembled WGS sequence"/>
</dbReference>
<feature type="transmembrane region" description="Helical" evidence="11">
    <location>
        <begin position="236"/>
        <end position="254"/>
    </location>
</feature>
<feature type="transmembrane region" description="Helical" evidence="11">
    <location>
        <begin position="86"/>
        <end position="109"/>
    </location>
</feature>
<evidence type="ECO:0000313" key="12">
    <source>
        <dbReference type="EMBL" id="TMI76405.1"/>
    </source>
</evidence>
<accession>A0A537IYQ4</accession>
<keyword evidence="3" id="KW-0813">Transport</keyword>
<feature type="transmembrane region" description="Helical" evidence="11">
    <location>
        <begin position="116"/>
        <end position="134"/>
    </location>
</feature>
<evidence type="ECO:0000256" key="2">
    <source>
        <dbReference type="ARBA" id="ARBA00011262"/>
    </source>
</evidence>
<evidence type="ECO:0000256" key="5">
    <source>
        <dbReference type="ARBA" id="ARBA00022519"/>
    </source>
</evidence>
<dbReference type="EMBL" id="VBAP01000023">
    <property type="protein sequence ID" value="TMI76405.1"/>
    <property type="molecule type" value="Genomic_DNA"/>
</dbReference>
<evidence type="ECO:0000256" key="11">
    <source>
        <dbReference type="SAM" id="Phobius"/>
    </source>
</evidence>
<evidence type="ECO:0000256" key="1">
    <source>
        <dbReference type="ARBA" id="ARBA00004651"/>
    </source>
</evidence>
<dbReference type="CDD" id="cd06579">
    <property type="entry name" value="TM_PBP1_transp_AraH_like"/>
    <property type="match status" value="1"/>
</dbReference>
<evidence type="ECO:0000313" key="13">
    <source>
        <dbReference type="Proteomes" id="UP000318834"/>
    </source>
</evidence>
<evidence type="ECO:0000256" key="10">
    <source>
        <dbReference type="ARBA" id="ARBA00039382"/>
    </source>
</evidence>
<feature type="transmembrane region" description="Helical" evidence="11">
    <location>
        <begin position="204"/>
        <end position="224"/>
    </location>
</feature>
<dbReference type="GO" id="GO:0005886">
    <property type="term" value="C:plasma membrane"/>
    <property type="evidence" value="ECO:0007669"/>
    <property type="project" value="UniProtKB-SubCell"/>
</dbReference>
<evidence type="ECO:0000256" key="6">
    <source>
        <dbReference type="ARBA" id="ARBA00022692"/>
    </source>
</evidence>
<keyword evidence="8 11" id="KW-0472">Membrane</keyword>
<dbReference type="AlphaFoldDB" id="A0A537IYQ4"/>
<name>A0A537IYQ4_9BACT</name>
<organism evidence="12 13">
    <name type="scientific">Candidatus Segetimicrobium genomatis</name>
    <dbReference type="NCBI Taxonomy" id="2569760"/>
    <lineage>
        <taxon>Bacteria</taxon>
        <taxon>Bacillati</taxon>
        <taxon>Candidatus Sysuimicrobiota</taxon>
        <taxon>Candidatus Sysuimicrobiia</taxon>
        <taxon>Candidatus Sysuimicrobiales</taxon>
        <taxon>Candidatus Segetimicrobiaceae</taxon>
        <taxon>Candidatus Segetimicrobium</taxon>
    </lineage>
</organism>
<dbReference type="PANTHER" id="PTHR32196">
    <property type="entry name" value="ABC TRANSPORTER PERMEASE PROTEIN YPHD-RELATED-RELATED"/>
    <property type="match status" value="1"/>
</dbReference>
<keyword evidence="6 11" id="KW-0812">Transmembrane</keyword>
<sequence length="317" mass="33313">MMMKWGRELTILAALALLAGYLSLTQPNFRDAFTLSTILTNAAYVGVVGIGMTMVIVAGQIDISVGSMLAVCALIAGTLARAGAPMFLVVLASLALGLGMGALNGALIAYLRIPSIIVTLATLTALRGAIVWWTKGYWVMPLPPGWKFLGTTHILGLPLPVWIGWTAVLAAAYVLAHTIIGREVYALGSNPQAARLAGIDTARVTFWVFALSGLLVGLATMLHVTRFSMVQTQEGLGLEFLVITAVVVGGTNIFGGSGTVAGTYLGVLLLTVTSSALTFLGISATWDQAIRGAFILVAVTADIVRTGRWRQPVGWAR</sequence>
<evidence type="ECO:0000256" key="3">
    <source>
        <dbReference type="ARBA" id="ARBA00022448"/>
    </source>
</evidence>